<evidence type="ECO:0000313" key="4">
    <source>
        <dbReference type="Proteomes" id="UP001139104"/>
    </source>
</evidence>
<dbReference type="EMBL" id="JAIVFP010000001">
    <property type="protein sequence ID" value="MCI4683602.1"/>
    <property type="molecule type" value="Genomic_DNA"/>
</dbReference>
<keyword evidence="2" id="KW-0472">Membrane</keyword>
<protein>
    <recommendedName>
        <fullName evidence="5">DUF2798 domain-containing protein</fullName>
    </recommendedName>
</protein>
<name>A0ABS9ZAE0_9HYPH</name>
<keyword evidence="4" id="KW-1185">Reference proteome</keyword>
<keyword evidence="2" id="KW-1133">Transmembrane helix</keyword>
<feature type="compositionally biased region" description="Basic and acidic residues" evidence="1">
    <location>
        <begin position="65"/>
        <end position="79"/>
    </location>
</feature>
<keyword evidence="2" id="KW-0812">Transmembrane</keyword>
<reference evidence="3" key="1">
    <citation type="journal article" date="2022" name="ISME J.">
        <title>Identification of active gaseous-alkane degraders at natural gas seeps.</title>
        <authorList>
            <person name="Farhan Ul Haque M."/>
            <person name="Hernandez M."/>
            <person name="Crombie A.T."/>
            <person name="Murrell J.C."/>
        </authorList>
    </citation>
    <scope>NUCLEOTIDE SEQUENCE</scope>
    <source>
        <strain evidence="3">PC2</strain>
    </source>
</reference>
<sequence>MVIAIVIYMMVQAVVFGIGVVLVLATPLANIAMMLMPFVVAATLVASAPIAWWLAPLARAAHERKLNAQEPGRSTDDQPGRGYHAN</sequence>
<accession>A0ABS9ZAE0</accession>
<evidence type="ECO:0000256" key="2">
    <source>
        <dbReference type="SAM" id="Phobius"/>
    </source>
</evidence>
<feature type="transmembrane region" description="Helical" evidence="2">
    <location>
        <begin position="5"/>
        <end position="25"/>
    </location>
</feature>
<dbReference type="RefSeq" id="WP_243067545.1">
    <property type="nucleotide sequence ID" value="NZ_JAIVFP010000001.1"/>
</dbReference>
<evidence type="ECO:0000313" key="3">
    <source>
        <dbReference type="EMBL" id="MCI4683602.1"/>
    </source>
</evidence>
<organism evidence="3 4">
    <name type="scientific">Candidatus Rhodoblastus alkanivorans</name>
    <dbReference type="NCBI Taxonomy" id="2954117"/>
    <lineage>
        <taxon>Bacteria</taxon>
        <taxon>Pseudomonadati</taxon>
        <taxon>Pseudomonadota</taxon>
        <taxon>Alphaproteobacteria</taxon>
        <taxon>Hyphomicrobiales</taxon>
        <taxon>Rhodoblastaceae</taxon>
        <taxon>Rhodoblastus</taxon>
    </lineage>
</organism>
<feature type="transmembrane region" description="Helical" evidence="2">
    <location>
        <begin position="31"/>
        <end position="55"/>
    </location>
</feature>
<comment type="caution">
    <text evidence="3">The sequence shown here is derived from an EMBL/GenBank/DDBJ whole genome shotgun (WGS) entry which is preliminary data.</text>
</comment>
<evidence type="ECO:0008006" key="5">
    <source>
        <dbReference type="Google" id="ProtNLM"/>
    </source>
</evidence>
<evidence type="ECO:0000256" key="1">
    <source>
        <dbReference type="SAM" id="MobiDB-lite"/>
    </source>
</evidence>
<gene>
    <name evidence="3" type="ORF">K2U94_12630</name>
</gene>
<feature type="region of interest" description="Disordered" evidence="1">
    <location>
        <begin position="65"/>
        <end position="86"/>
    </location>
</feature>
<proteinExistence type="predicted"/>
<dbReference type="Proteomes" id="UP001139104">
    <property type="component" value="Unassembled WGS sequence"/>
</dbReference>